<dbReference type="PANTHER" id="PTHR13604:SF0">
    <property type="entry name" value="ABASIC SITE PROCESSING PROTEIN HMCES"/>
    <property type="match status" value="1"/>
</dbReference>
<gene>
    <name evidence="10" type="ORF">JOF28_001549</name>
</gene>
<protein>
    <recommendedName>
        <fullName evidence="8">Abasic site processing protein</fullName>
        <ecNumber evidence="8">3.4.-.-</ecNumber>
    </recommendedName>
</protein>
<keyword evidence="6" id="KW-0238">DNA-binding</keyword>
<dbReference type="Proteomes" id="UP000675163">
    <property type="component" value="Unassembled WGS sequence"/>
</dbReference>
<keyword evidence="4 8" id="KW-0378">Hydrolase</keyword>
<evidence type="ECO:0000313" key="10">
    <source>
        <dbReference type="EMBL" id="MBP1326317.1"/>
    </source>
</evidence>
<feature type="region of interest" description="Disordered" evidence="9">
    <location>
        <begin position="213"/>
        <end position="234"/>
    </location>
</feature>
<evidence type="ECO:0000256" key="8">
    <source>
        <dbReference type="RuleBase" id="RU364100"/>
    </source>
</evidence>
<name>A0A940PLW3_9MICO</name>
<dbReference type="Pfam" id="PF02586">
    <property type="entry name" value="SRAP"/>
    <property type="match status" value="1"/>
</dbReference>
<evidence type="ECO:0000256" key="6">
    <source>
        <dbReference type="ARBA" id="ARBA00023125"/>
    </source>
</evidence>
<dbReference type="PANTHER" id="PTHR13604">
    <property type="entry name" value="DC12-RELATED"/>
    <property type="match status" value="1"/>
</dbReference>
<dbReference type="InterPro" id="IPR036590">
    <property type="entry name" value="SRAP-like"/>
</dbReference>
<keyword evidence="11" id="KW-1185">Reference proteome</keyword>
<accession>A0A940PLW3</accession>
<keyword evidence="5" id="KW-0190">Covalent protein-DNA linkage</keyword>
<dbReference type="EC" id="3.4.-.-" evidence="8"/>
<dbReference type="GO" id="GO:0003697">
    <property type="term" value="F:single-stranded DNA binding"/>
    <property type="evidence" value="ECO:0007669"/>
    <property type="project" value="InterPro"/>
</dbReference>
<dbReference type="AlphaFoldDB" id="A0A940PLW3"/>
<proteinExistence type="inferred from homology"/>
<comment type="caution">
    <text evidence="10">The sequence shown here is derived from an EMBL/GenBank/DDBJ whole genome shotgun (WGS) entry which is preliminary data.</text>
</comment>
<evidence type="ECO:0000256" key="1">
    <source>
        <dbReference type="ARBA" id="ARBA00008136"/>
    </source>
</evidence>
<evidence type="ECO:0000256" key="2">
    <source>
        <dbReference type="ARBA" id="ARBA00022670"/>
    </source>
</evidence>
<evidence type="ECO:0000256" key="9">
    <source>
        <dbReference type="SAM" id="MobiDB-lite"/>
    </source>
</evidence>
<dbReference type="InterPro" id="IPR003738">
    <property type="entry name" value="SRAP"/>
</dbReference>
<organism evidence="10 11">
    <name type="scientific">Leucobacter exalbidus</name>
    <dbReference type="NCBI Taxonomy" id="662960"/>
    <lineage>
        <taxon>Bacteria</taxon>
        <taxon>Bacillati</taxon>
        <taxon>Actinomycetota</taxon>
        <taxon>Actinomycetes</taxon>
        <taxon>Micrococcales</taxon>
        <taxon>Microbacteriaceae</taxon>
        <taxon>Leucobacter</taxon>
    </lineage>
</organism>
<dbReference type="GO" id="GO:0008233">
    <property type="term" value="F:peptidase activity"/>
    <property type="evidence" value="ECO:0007669"/>
    <property type="project" value="UniProtKB-KW"/>
</dbReference>
<evidence type="ECO:0000256" key="3">
    <source>
        <dbReference type="ARBA" id="ARBA00022763"/>
    </source>
</evidence>
<comment type="similarity">
    <text evidence="1 8">Belongs to the SOS response-associated peptidase family.</text>
</comment>
<dbReference type="Gene3D" id="3.90.1680.10">
    <property type="entry name" value="SOS response associated peptidase-like"/>
    <property type="match status" value="1"/>
</dbReference>
<evidence type="ECO:0000256" key="5">
    <source>
        <dbReference type="ARBA" id="ARBA00023124"/>
    </source>
</evidence>
<dbReference type="SUPFAM" id="SSF143081">
    <property type="entry name" value="BB1717-like"/>
    <property type="match status" value="1"/>
</dbReference>
<keyword evidence="2 8" id="KW-0645">Protease</keyword>
<reference evidence="10" key="1">
    <citation type="submission" date="2021-02" db="EMBL/GenBank/DDBJ databases">
        <title>Sequencing the genomes of 1000 actinobacteria strains.</title>
        <authorList>
            <person name="Klenk H.-P."/>
        </authorList>
    </citation>
    <scope>NUCLEOTIDE SEQUENCE</scope>
    <source>
        <strain evidence="10">DSM 22850</strain>
    </source>
</reference>
<evidence type="ECO:0000313" key="11">
    <source>
        <dbReference type="Proteomes" id="UP000675163"/>
    </source>
</evidence>
<dbReference type="GO" id="GO:0106300">
    <property type="term" value="P:protein-DNA covalent cross-linking repair"/>
    <property type="evidence" value="ECO:0007669"/>
    <property type="project" value="InterPro"/>
</dbReference>
<dbReference type="GO" id="GO:0006508">
    <property type="term" value="P:proteolysis"/>
    <property type="evidence" value="ECO:0007669"/>
    <property type="project" value="UniProtKB-KW"/>
</dbReference>
<keyword evidence="3" id="KW-0227">DNA damage</keyword>
<dbReference type="EMBL" id="JAFIDA010000001">
    <property type="protein sequence ID" value="MBP1326317.1"/>
    <property type="molecule type" value="Genomic_DNA"/>
</dbReference>
<sequence>MDYEEMLRVAGDTALAEWLTAAPQGAASSWNIPPTRALAIALTDPVTGSKHFELAHWSLAPPWAKQLNSKFPTFNARAETAAEKPTFQAAVQHARCAIPVSGFYEWTGSKERRVPHAIFGPAPVLILAGLYSWWRAPGSDDRWTLTTTILTQPSAGKMTDLHDRMPVFLADELTAEWLDPATLGDQHLVNAVTAMAISVSCELRTHEVRPLRGDGAHLMDPMPRASSPSQQAPDQLALFGEEFLDIAPNERPPR</sequence>
<dbReference type="GO" id="GO:0016829">
    <property type="term" value="F:lyase activity"/>
    <property type="evidence" value="ECO:0007669"/>
    <property type="project" value="UniProtKB-KW"/>
</dbReference>
<keyword evidence="7" id="KW-0456">Lyase</keyword>
<evidence type="ECO:0000256" key="7">
    <source>
        <dbReference type="ARBA" id="ARBA00023239"/>
    </source>
</evidence>
<evidence type="ECO:0000256" key="4">
    <source>
        <dbReference type="ARBA" id="ARBA00022801"/>
    </source>
</evidence>